<gene>
    <name evidence="2" type="ORF">DGQ38_09295</name>
</gene>
<dbReference type="Pfam" id="PF01902">
    <property type="entry name" value="Diphthami_syn_2"/>
    <property type="match status" value="1"/>
</dbReference>
<dbReference type="AlphaFoldDB" id="A0A3D5J160"/>
<protein>
    <submittedName>
        <fullName evidence="2">Diphthine--ammonia ligase</fullName>
    </submittedName>
</protein>
<dbReference type="InterPro" id="IPR002761">
    <property type="entry name" value="Diphthami_syn_dom"/>
</dbReference>
<dbReference type="InterPro" id="IPR014729">
    <property type="entry name" value="Rossmann-like_a/b/a_fold"/>
</dbReference>
<dbReference type="EMBL" id="DPMF01000223">
    <property type="protein sequence ID" value="HCV81232.1"/>
    <property type="molecule type" value="Genomic_DNA"/>
</dbReference>
<dbReference type="Gene3D" id="3.90.1490.10">
    <property type="entry name" value="putative n-type atp pyrophosphatase, domain 2"/>
    <property type="match status" value="1"/>
</dbReference>
<feature type="domain" description="Diphthamide synthase" evidence="1">
    <location>
        <begin position="4"/>
        <end position="206"/>
    </location>
</feature>
<dbReference type="Proteomes" id="UP000264330">
    <property type="component" value="Unassembled WGS sequence"/>
</dbReference>
<dbReference type="InterPro" id="IPR030662">
    <property type="entry name" value="DPH6/MJ0570"/>
</dbReference>
<dbReference type="GO" id="GO:0016874">
    <property type="term" value="F:ligase activity"/>
    <property type="evidence" value="ECO:0007669"/>
    <property type="project" value="UniProtKB-KW"/>
</dbReference>
<comment type="caution">
    <text evidence="2">The sequence shown here is derived from an EMBL/GenBank/DDBJ whole genome shotgun (WGS) entry which is preliminary data.</text>
</comment>
<dbReference type="NCBIfam" id="TIGR00290">
    <property type="entry name" value="MJ0570_dom"/>
    <property type="match status" value="1"/>
</dbReference>
<evidence type="ECO:0000259" key="1">
    <source>
        <dbReference type="Pfam" id="PF01902"/>
    </source>
</evidence>
<organism evidence="2 3">
    <name type="scientific">Zunongwangia profunda</name>
    <dbReference type="NCBI Taxonomy" id="398743"/>
    <lineage>
        <taxon>Bacteria</taxon>
        <taxon>Pseudomonadati</taxon>
        <taxon>Bacteroidota</taxon>
        <taxon>Flavobacteriia</taxon>
        <taxon>Flavobacteriales</taxon>
        <taxon>Flavobacteriaceae</taxon>
        <taxon>Zunongwangia</taxon>
    </lineage>
</organism>
<dbReference type="PIRSF" id="PIRSF039123">
    <property type="entry name" value="Diphthamide_synthase"/>
    <property type="match status" value="1"/>
</dbReference>
<accession>A0A3D5J160</accession>
<sequence>MKKSYLNWSSGKDAAFSLYELQQQGDFDVVELFTAINTDVNRISMHGVRLELLQAQARSIGLPLHLAEFSGNVSMETYNRVMETETKKLKAAGIDFACFGDIFLEDLKEYRDSQLAKVGLTGIYPLWKKETTKLVEDFIELGFKAIIVCTNAQYLDESFCGRVIDHQFLADLPENVDPCGENGEFHTFVFDGPIFSESIKFEIGEKVHRTYKSVEDGEDNCFTDEDTNWDTGFWYCDLI</sequence>
<evidence type="ECO:0000313" key="3">
    <source>
        <dbReference type="Proteomes" id="UP000264330"/>
    </source>
</evidence>
<dbReference type="CDD" id="cd01994">
    <property type="entry name" value="AANH_PF0828-like"/>
    <property type="match status" value="1"/>
</dbReference>
<keyword evidence="2" id="KW-0436">Ligase</keyword>
<name>A0A3D5J160_9FLAO</name>
<evidence type="ECO:0000313" key="2">
    <source>
        <dbReference type="EMBL" id="HCV81232.1"/>
    </source>
</evidence>
<dbReference type="OMA" id="GDMFCNG"/>
<reference evidence="2 3" key="1">
    <citation type="journal article" date="2018" name="Nat. Biotechnol.">
        <title>A standardized bacterial taxonomy based on genome phylogeny substantially revises the tree of life.</title>
        <authorList>
            <person name="Parks D.H."/>
            <person name="Chuvochina M."/>
            <person name="Waite D.W."/>
            <person name="Rinke C."/>
            <person name="Skarshewski A."/>
            <person name="Chaumeil P.A."/>
            <person name="Hugenholtz P."/>
        </authorList>
    </citation>
    <scope>NUCLEOTIDE SEQUENCE [LARGE SCALE GENOMIC DNA]</scope>
    <source>
        <strain evidence="2">UBA9359</strain>
    </source>
</reference>
<dbReference type="Gene3D" id="3.40.50.620">
    <property type="entry name" value="HUPs"/>
    <property type="match status" value="1"/>
</dbReference>
<dbReference type="RefSeq" id="WP_013071301.1">
    <property type="nucleotide sequence ID" value="NZ_CAJXAW010000025.1"/>
</dbReference>
<proteinExistence type="predicted"/>
<dbReference type="SUPFAM" id="SSF52402">
    <property type="entry name" value="Adenine nucleotide alpha hydrolases-like"/>
    <property type="match status" value="1"/>
</dbReference>